<organism evidence="12 13">
    <name type="scientific">Moraxella macacae 0408225</name>
    <dbReference type="NCBI Taxonomy" id="1230338"/>
    <lineage>
        <taxon>Bacteria</taxon>
        <taxon>Pseudomonadati</taxon>
        <taxon>Pseudomonadota</taxon>
        <taxon>Gammaproteobacteria</taxon>
        <taxon>Moraxellales</taxon>
        <taxon>Moraxellaceae</taxon>
        <taxon>Moraxella</taxon>
    </lineage>
</organism>
<dbReference type="PANTHER" id="PTHR30027:SF3">
    <property type="entry name" value="16S RRNA (URACIL(1498)-N(3))-METHYLTRANSFERASE"/>
    <property type="match status" value="1"/>
</dbReference>
<dbReference type="PATRIC" id="fig|1230338.3.peg.193"/>
<dbReference type="AlphaFoldDB" id="L2F7N8"/>
<feature type="domain" description="Ribosomal RNA small subunit methyltransferase E methyltransferase" evidence="11">
    <location>
        <begin position="74"/>
        <end position="232"/>
    </location>
</feature>
<comment type="caution">
    <text evidence="12">The sequence shown here is derived from an EMBL/GenBank/DDBJ whole genome shotgun (WGS) entry which is preliminary data.</text>
</comment>
<dbReference type="PIRSF" id="PIRSF015601">
    <property type="entry name" value="MTase_slr0722"/>
    <property type="match status" value="1"/>
</dbReference>
<name>L2F7N8_9GAMM</name>
<dbReference type="Pfam" id="PF04452">
    <property type="entry name" value="Methyltrans_RNA"/>
    <property type="match status" value="1"/>
</dbReference>
<evidence type="ECO:0000256" key="6">
    <source>
        <dbReference type="ARBA" id="ARBA00022679"/>
    </source>
</evidence>
<dbReference type="RefSeq" id="WP_009501324.1">
    <property type="nucleotide sequence ID" value="NZ_ANIN01000001.1"/>
</dbReference>
<dbReference type="NCBIfam" id="TIGR00046">
    <property type="entry name" value="RsmE family RNA methyltransferase"/>
    <property type="match status" value="1"/>
</dbReference>
<sequence>MNIILLESHANQEKNFIINDLATIKHIKNVISANIGVSLKVGIKNANLGTATIADLSPTRLVLTDINCQTPPPKKQPLSVVLALPRPKVLRRLVLDMTAMGVKQLILVNSCRTEKSYWQSPLLNKIDDYIKEGLQQACDTIPMQVSCYPRLKPFVEDNFQELFLHHQALIAHPYANVNFYDVVNYNQETVLVIGAEGGFIDYEVDLFTRHGCTPVQIGKRILRTENAVSVLCGGFLLNQCV</sequence>
<evidence type="ECO:0000256" key="9">
    <source>
        <dbReference type="ARBA" id="ARBA00047944"/>
    </source>
</evidence>
<comment type="similarity">
    <text evidence="2 10">Belongs to the RNA methyltransferase RsmE family.</text>
</comment>
<evidence type="ECO:0000256" key="3">
    <source>
        <dbReference type="ARBA" id="ARBA00022490"/>
    </source>
</evidence>
<comment type="function">
    <text evidence="8 10">Specifically methylates the N3 position of the uracil ring of uridine 1498 (m3U1498) in 16S rRNA. Acts on the fully assembled 30S ribosomal subunit.</text>
</comment>
<evidence type="ECO:0000256" key="4">
    <source>
        <dbReference type="ARBA" id="ARBA00022552"/>
    </source>
</evidence>
<protein>
    <recommendedName>
        <fullName evidence="10">Ribosomal RNA small subunit methyltransferase E</fullName>
        <ecNumber evidence="10">2.1.1.193</ecNumber>
    </recommendedName>
</protein>
<dbReference type="GO" id="GO:0005737">
    <property type="term" value="C:cytoplasm"/>
    <property type="evidence" value="ECO:0007669"/>
    <property type="project" value="UniProtKB-SubCell"/>
</dbReference>
<keyword evidence="4 10" id="KW-0698">rRNA processing</keyword>
<accession>L2F7N8</accession>
<comment type="catalytic activity">
    <reaction evidence="9 10">
        <text>uridine(1498) in 16S rRNA + S-adenosyl-L-methionine = N(3)-methyluridine(1498) in 16S rRNA + S-adenosyl-L-homocysteine + H(+)</text>
        <dbReference type="Rhea" id="RHEA:42920"/>
        <dbReference type="Rhea" id="RHEA-COMP:10283"/>
        <dbReference type="Rhea" id="RHEA-COMP:10284"/>
        <dbReference type="ChEBI" id="CHEBI:15378"/>
        <dbReference type="ChEBI" id="CHEBI:57856"/>
        <dbReference type="ChEBI" id="CHEBI:59789"/>
        <dbReference type="ChEBI" id="CHEBI:65315"/>
        <dbReference type="ChEBI" id="CHEBI:74502"/>
        <dbReference type="EC" id="2.1.1.193"/>
    </reaction>
</comment>
<evidence type="ECO:0000313" key="12">
    <source>
        <dbReference type="EMBL" id="ELA08925.1"/>
    </source>
</evidence>
<reference evidence="12 13" key="1">
    <citation type="journal article" date="2013" name="Genome Announc.">
        <title>Genome Sequence of Moraxella macacae 0408225, a Novel Bacterial Species Isolated from a Cynomolgus Macaque with Epistaxis.</title>
        <authorList>
            <person name="Ladner J.T."/>
            <person name="Whitehouse C.A."/>
            <person name="Koroleva G.I."/>
            <person name="Palacios G.F."/>
        </authorList>
    </citation>
    <scope>NUCLEOTIDE SEQUENCE [LARGE SCALE GENOMIC DNA]</scope>
    <source>
        <strain evidence="12 13">0408225</strain>
    </source>
</reference>
<dbReference type="STRING" id="1230338.MOMA_00900"/>
<gene>
    <name evidence="12" type="ORF">MOMA_00900</name>
</gene>
<keyword evidence="3 10" id="KW-0963">Cytoplasm</keyword>
<dbReference type="Gene3D" id="3.40.1280.10">
    <property type="match status" value="1"/>
</dbReference>
<dbReference type="GO" id="GO:0070042">
    <property type="term" value="F:rRNA (uridine-N3-)-methyltransferase activity"/>
    <property type="evidence" value="ECO:0007669"/>
    <property type="project" value="TreeGrafter"/>
</dbReference>
<comment type="subcellular location">
    <subcellularLocation>
        <location evidence="1 10">Cytoplasm</location>
    </subcellularLocation>
</comment>
<dbReference type="InterPro" id="IPR029026">
    <property type="entry name" value="tRNA_m1G_MTases_N"/>
</dbReference>
<dbReference type="OrthoDB" id="9815641at2"/>
<dbReference type="EC" id="2.1.1.193" evidence="10"/>
<evidence type="ECO:0000256" key="2">
    <source>
        <dbReference type="ARBA" id="ARBA00005528"/>
    </source>
</evidence>
<keyword evidence="6 10" id="KW-0808">Transferase</keyword>
<evidence type="ECO:0000259" key="11">
    <source>
        <dbReference type="Pfam" id="PF04452"/>
    </source>
</evidence>
<evidence type="ECO:0000256" key="1">
    <source>
        <dbReference type="ARBA" id="ARBA00004496"/>
    </source>
</evidence>
<dbReference type="PANTHER" id="PTHR30027">
    <property type="entry name" value="RIBOSOMAL RNA SMALL SUBUNIT METHYLTRANSFERASE E"/>
    <property type="match status" value="1"/>
</dbReference>
<evidence type="ECO:0000256" key="5">
    <source>
        <dbReference type="ARBA" id="ARBA00022603"/>
    </source>
</evidence>
<dbReference type="InterPro" id="IPR029028">
    <property type="entry name" value="Alpha/beta_knot_MTases"/>
</dbReference>
<evidence type="ECO:0000256" key="7">
    <source>
        <dbReference type="ARBA" id="ARBA00022691"/>
    </source>
</evidence>
<dbReference type="InterPro" id="IPR006700">
    <property type="entry name" value="RsmE"/>
</dbReference>
<dbReference type="CDD" id="cd18084">
    <property type="entry name" value="RsmE-like"/>
    <property type="match status" value="1"/>
</dbReference>
<keyword evidence="5 10" id="KW-0489">Methyltransferase</keyword>
<dbReference type="EMBL" id="ANIN01000001">
    <property type="protein sequence ID" value="ELA08925.1"/>
    <property type="molecule type" value="Genomic_DNA"/>
</dbReference>
<evidence type="ECO:0000313" key="13">
    <source>
        <dbReference type="Proteomes" id="UP000023795"/>
    </source>
</evidence>
<proteinExistence type="inferred from homology"/>
<dbReference type="GO" id="GO:0070475">
    <property type="term" value="P:rRNA base methylation"/>
    <property type="evidence" value="ECO:0007669"/>
    <property type="project" value="TreeGrafter"/>
</dbReference>
<keyword evidence="13" id="KW-1185">Reference proteome</keyword>
<dbReference type="eggNOG" id="COG1385">
    <property type="taxonomic scope" value="Bacteria"/>
</dbReference>
<dbReference type="Proteomes" id="UP000023795">
    <property type="component" value="Unassembled WGS sequence"/>
</dbReference>
<dbReference type="InterPro" id="IPR046886">
    <property type="entry name" value="RsmE_MTase_dom"/>
</dbReference>
<dbReference type="SUPFAM" id="SSF75217">
    <property type="entry name" value="alpha/beta knot"/>
    <property type="match status" value="1"/>
</dbReference>
<evidence type="ECO:0000256" key="10">
    <source>
        <dbReference type="PIRNR" id="PIRNR015601"/>
    </source>
</evidence>
<dbReference type="NCBIfam" id="NF008700">
    <property type="entry name" value="PRK11713.5-4"/>
    <property type="match status" value="1"/>
</dbReference>
<evidence type="ECO:0000256" key="8">
    <source>
        <dbReference type="ARBA" id="ARBA00025699"/>
    </source>
</evidence>
<keyword evidence="7 10" id="KW-0949">S-adenosyl-L-methionine</keyword>